<dbReference type="AlphaFoldDB" id="A0A6I6CQ79"/>
<gene>
    <name evidence="2" type="ORF">E0495_06425</name>
</gene>
<evidence type="ECO:0000313" key="2">
    <source>
        <dbReference type="EMBL" id="QGT16778.1"/>
    </source>
</evidence>
<dbReference type="EMBL" id="CP037426">
    <property type="protein sequence ID" value="QGT16778.1"/>
    <property type="molecule type" value="Genomic_DNA"/>
</dbReference>
<evidence type="ECO:0000313" key="3">
    <source>
        <dbReference type="Proteomes" id="UP000422744"/>
    </source>
</evidence>
<feature type="region of interest" description="Disordered" evidence="1">
    <location>
        <begin position="1"/>
        <end position="156"/>
    </location>
</feature>
<feature type="compositionally biased region" description="Basic and acidic residues" evidence="1">
    <location>
        <begin position="11"/>
        <end position="49"/>
    </location>
</feature>
<name>A0A6I6CQ79_WOLPI</name>
<feature type="compositionally biased region" description="Basic and acidic residues" evidence="1">
    <location>
        <begin position="73"/>
        <end position="91"/>
    </location>
</feature>
<organism evidence="2 3">
    <name type="scientific">Wolbachia pipientis</name>
    <dbReference type="NCBI Taxonomy" id="955"/>
    <lineage>
        <taxon>Bacteria</taxon>
        <taxon>Pseudomonadati</taxon>
        <taxon>Pseudomonadota</taxon>
        <taxon>Alphaproteobacteria</taxon>
        <taxon>Rickettsiales</taxon>
        <taxon>Anaplasmataceae</taxon>
        <taxon>Wolbachieae</taxon>
        <taxon>Wolbachia</taxon>
    </lineage>
</organism>
<accession>A0A6I6CQ79</accession>
<sequence length="181" mass="19920">MKAKLESSGGTDKKETPEEFAARIDREQAERKKSDDNDSDWTKRLKERAAVMQLSDSESEHSDSISDSDWTTDESKDTQKEIEQEKEEQTKHTNSPSSKEEGSGGLDSGIGSRATSPIHPEQETEESPVPPSSCVDSPQVNNVDSVDNEVQDSPPLSVEDRIAQFGGKALRCQKENVVQGL</sequence>
<evidence type="ECO:0000256" key="1">
    <source>
        <dbReference type="SAM" id="MobiDB-lite"/>
    </source>
</evidence>
<proteinExistence type="predicted"/>
<reference evidence="2 3" key="1">
    <citation type="submission" date="2019-03" db="EMBL/GenBank/DDBJ databases">
        <title>Wolbachia endosymbiont of Haematobia irritans wIrr.</title>
        <authorList>
            <person name="Parry R.H."/>
            <person name="Asgari S."/>
        </authorList>
    </citation>
    <scope>NUCLEOTIDE SEQUENCE [LARGE SCALE GENOMIC DNA]</scope>
    <source>
        <strain evidence="3">wIrr</strain>
    </source>
</reference>
<protein>
    <submittedName>
        <fullName evidence="2">Uncharacterized protein</fullName>
    </submittedName>
</protein>
<dbReference type="Proteomes" id="UP000422744">
    <property type="component" value="Chromosome"/>
</dbReference>